<feature type="compositionally biased region" description="Pro residues" evidence="1">
    <location>
        <begin position="297"/>
        <end position="315"/>
    </location>
</feature>
<feature type="compositionally biased region" description="Low complexity" evidence="1">
    <location>
        <begin position="439"/>
        <end position="452"/>
    </location>
</feature>
<protein>
    <submittedName>
        <fullName evidence="2">Uncharacterized protein</fullName>
    </submittedName>
</protein>
<sequence length="843" mass="89795">MRALSRPTGADVPAEEQAEEPAGSDADVPMGSEGSEPAGDEPDVESEAGDEAEPSEAEEGESAGSDGGDDDMPSDEARELGGDDDWGEEGDAEFGDDESSEGEEEVLEEPALDASAAKRSATGAGIDSADPSGTGKRARHLPSSSSPPSPARDAGASGPSDVGGRVVPRLGAGESSGYRVVIDPAWSLRQRYAAVRKSFTYKNAWGVAARRAARSPRQFPLIPTDLAFGAGVVMGVSATLPPTSESPHEGWRSSVNGWPVQRMVKLPERLDHVTYPNYLIAKSGQSLPTLPPADVQDPPPGSGPTPTPSVPPREPAPSDLSSPRGSSSSKALPRRADRMRALSRPTGADTPAEEPAGSDTDVPMGSEPAEGEPDVGSEAGDDAEPSEAEEGESAGSDGGDDDEAHELGGDDDWGEEGDAELGDDEPSEGEEEAIEELALDASAAKRSAAGAGIDSADPSGTGKRARHLPSSSPPSPARDAGTSGPSDVSGRVVPRLGAGESSGYRVVIDPAWSLRQRYAAVRKSFTYKNAWGVAARRARMVKLPERLDHVTYPNYLIAKSGKLSGAARYIESRVRRLYLLDLDLLDDADIRWVKTYLFFMYTHRQAMWEHYHWLAAPRADRAPAGWGLVLSRRSTLAAYLKAAWKALLELRPSTWNSAFGFLVEQEPAFWDLPSHHCTWIPPTAGLTLDDPNALAPHLAAADHEEPLRIQFSGCPHRLIESLGWRNQIGFQLHHHAGVSWEVPDPWNDPAYGPAPRDTRFAGTPGAEFYFDSFPASLLEAFDRRVRGIRELMRLTGSSAKQQAVGGDDPRAKLRRLLLTPLTDDDEEVPAPASTTASTAPTPA</sequence>
<comment type="caution">
    <text evidence="2">The sequence shown here is derived from an EMBL/GenBank/DDBJ whole genome shotgun (WGS) entry which is preliminary data.</text>
</comment>
<dbReference type="EMBL" id="JAKCXM010000629">
    <property type="protein sequence ID" value="KAJ0392474.1"/>
    <property type="molecule type" value="Genomic_DNA"/>
</dbReference>
<reference evidence="2" key="1">
    <citation type="submission" date="2021-12" db="EMBL/GenBank/DDBJ databases">
        <title>Prjna785345.</title>
        <authorList>
            <person name="Rujirawat T."/>
            <person name="Krajaejun T."/>
        </authorList>
    </citation>
    <scope>NUCLEOTIDE SEQUENCE</scope>
    <source>
        <strain evidence="2">Pi057C3</strain>
    </source>
</reference>
<gene>
    <name evidence="2" type="ORF">P43SY_004041</name>
</gene>
<name>A0AAD5Q621_PYTIN</name>
<feature type="compositionally biased region" description="Acidic residues" evidence="1">
    <location>
        <begin position="38"/>
        <end position="74"/>
    </location>
</feature>
<feature type="region of interest" description="Disordered" evidence="1">
    <location>
        <begin position="1"/>
        <end position="170"/>
    </location>
</feature>
<feature type="compositionally biased region" description="Low complexity" evidence="1">
    <location>
        <begin position="317"/>
        <end position="329"/>
    </location>
</feature>
<feature type="compositionally biased region" description="Acidic residues" evidence="1">
    <location>
        <begin position="369"/>
        <end position="438"/>
    </location>
</feature>
<feature type="region of interest" description="Disordered" evidence="1">
    <location>
        <begin position="819"/>
        <end position="843"/>
    </location>
</feature>
<dbReference type="Proteomes" id="UP001209570">
    <property type="component" value="Unassembled WGS sequence"/>
</dbReference>
<feature type="compositionally biased region" description="Low complexity" evidence="1">
    <location>
        <begin position="151"/>
        <end position="160"/>
    </location>
</feature>
<keyword evidence="3" id="KW-1185">Reference proteome</keyword>
<evidence type="ECO:0000313" key="3">
    <source>
        <dbReference type="Proteomes" id="UP001209570"/>
    </source>
</evidence>
<evidence type="ECO:0000313" key="2">
    <source>
        <dbReference type="EMBL" id="KAJ0392474.1"/>
    </source>
</evidence>
<dbReference type="AlphaFoldDB" id="A0AAD5Q621"/>
<evidence type="ECO:0000256" key="1">
    <source>
        <dbReference type="SAM" id="MobiDB-lite"/>
    </source>
</evidence>
<feature type="compositionally biased region" description="Acidic residues" evidence="1">
    <location>
        <begin position="82"/>
        <end position="111"/>
    </location>
</feature>
<accession>A0AAD5Q621</accession>
<organism evidence="2 3">
    <name type="scientific">Pythium insidiosum</name>
    <name type="common">Pythiosis disease agent</name>
    <dbReference type="NCBI Taxonomy" id="114742"/>
    <lineage>
        <taxon>Eukaryota</taxon>
        <taxon>Sar</taxon>
        <taxon>Stramenopiles</taxon>
        <taxon>Oomycota</taxon>
        <taxon>Peronosporomycetes</taxon>
        <taxon>Pythiales</taxon>
        <taxon>Pythiaceae</taxon>
        <taxon>Pythium</taxon>
    </lineage>
</organism>
<feature type="compositionally biased region" description="Low complexity" evidence="1">
    <location>
        <begin position="829"/>
        <end position="843"/>
    </location>
</feature>
<proteinExistence type="predicted"/>
<feature type="region of interest" description="Disordered" evidence="1">
    <location>
        <begin position="283"/>
        <end position="495"/>
    </location>
</feature>